<sequence>MSCESLRTTEGYTYPVPPNIPVSRDCEHAWYLLVGTNGTCIAHSDGKLEFVVAVTLENLTVSACEDLQWELRCDSIQ</sequence>
<evidence type="ECO:0000313" key="2">
    <source>
        <dbReference type="Proteomes" id="UP001479290"/>
    </source>
</evidence>
<comment type="caution">
    <text evidence="1">The sequence shown here is derived from an EMBL/GenBank/DDBJ whole genome shotgun (WGS) entry which is preliminary data.</text>
</comment>
<name>A0AAW1ZIU8_CULAL</name>
<gene>
    <name evidence="1" type="ORF">ABG768_008648</name>
</gene>
<keyword evidence="2" id="KW-1185">Reference proteome</keyword>
<organism evidence="1 2">
    <name type="scientific">Culter alburnus</name>
    <name type="common">Topmouth culter</name>
    <dbReference type="NCBI Taxonomy" id="194366"/>
    <lineage>
        <taxon>Eukaryota</taxon>
        <taxon>Metazoa</taxon>
        <taxon>Chordata</taxon>
        <taxon>Craniata</taxon>
        <taxon>Vertebrata</taxon>
        <taxon>Euteleostomi</taxon>
        <taxon>Actinopterygii</taxon>
        <taxon>Neopterygii</taxon>
        <taxon>Teleostei</taxon>
        <taxon>Ostariophysi</taxon>
        <taxon>Cypriniformes</taxon>
        <taxon>Xenocyprididae</taxon>
        <taxon>Xenocypridinae</taxon>
        <taxon>Culter</taxon>
    </lineage>
</organism>
<feature type="non-terminal residue" evidence="1">
    <location>
        <position position="77"/>
    </location>
</feature>
<dbReference type="AlphaFoldDB" id="A0AAW1ZIU8"/>
<dbReference type="EMBL" id="JAWDJR010000016">
    <property type="protein sequence ID" value="KAK9960813.1"/>
    <property type="molecule type" value="Genomic_DNA"/>
</dbReference>
<protein>
    <submittedName>
        <fullName evidence="1">Uncharacterized protein</fullName>
    </submittedName>
</protein>
<reference evidence="1 2" key="1">
    <citation type="submission" date="2024-05" db="EMBL/GenBank/DDBJ databases">
        <title>A high-quality chromosomal-level genome assembly of Topmouth culter (Culter alburnus).</title>
        <authorList>
            <person name="Zhao H."/>
        </authorList>
    </citation>
    <scope>NUCLEOTIDE SEQUENCE [LARGE SCALE GENOMIC DNA]</scope>
    <source>
        <strain evidence="1">CATC2023</strain>
        <tissue evidence="1">Muscle</tissue>
    </source>
</reference>
<evidence type="ECO:0000313" key="1">
    <source>
        <dbReference type="EMBL" id="KAK9960813.1"/>
    </source>
</evidence>
<accession>A0AAW1ZIU8</accession>
<proteinExistence type="predicted"/>
<dbReference type="Proteomes" id="UP001479290">
    <property type="component" value="Unassembled WGS sequence"/>
</dbReference>